<dbReference type="EMBL" id="KV417673">
    <property type="protein sequence ID" value="KZP10793.1"/>
    <property type="molecule type" value="Genomic_DNA"/>
</dbReference>
<feature type="region of interest" description="Disordered" evidence="1">
    <location>
        <begin position="75"/>
        <end position="147"/>
    </location>
</feature>
<keyword evidence="3" id="KW-1185">Reference proteome</keyword>
<evidence type="ECO:0000313" key="3">
    <source>
        <dbReference type="Proteomes" id="UP000076532"/>
    </source>
</evidence>
<sequence length="147" mass="15752">MQCFGVCTRGDKDLAFCSHYAALLGMYCHKSRRRNGSVKGAWAAVVRGDKRVGRKPNVIVDSIWGCDNDNCGQLDNIDGGGSISQSRTPLDGRRGGDQPLPDLRSTSVKEGKSRSRLYLPRHHGVGDSVFDAGTEDEGGDDAGDGDP</sequence>
<evidence type="ECO:0000256" key="1">
    <source>
        <dbReference type="SAM" id="MobiDB-lite"/>
    </source>
</evidence>
<reference evidence="2 3" key="1">
    <citation type="journal article" date="2016" name="Mol. Biol. Evol.">
        <title>Comparative Genomics of Early-Diverging Mushroom-Forming Fungi Provides Insights into the Origins of Lignocellulose Decay Capabilities.</title>
        <authorList>
            <person name="Nagy L.G."/>
            <person name="Riley R."/>
            <person name="Tritt A."/>
            <person name="Adam C."/>
            <person name="Daum C."/>
            <person name="Floudas D."/>
            <person name="Sun H."/>
            <person name="Yadav J.S."/>
            <person name="Pangilinan J."/>
            <person name="Larsson K.H."/>
            <person name="Matsuura K."/>
            <person name="Barry K."/>
            <person name="Labutti K."/>
            <person name="Kuo R."/>
            <person name="Ohm R.A."/>
            <person name="Bhattacharya S.S."/>
            <person name="Shirouzu T."/>
            <person name="Yoshinaga Y."/>
            <person name="Martin F.M."/>
            <person name="Grigoriev I.V."/>
            <person name="Hibbett D.S."/>
        </authorList>
    </citation>
    <scope>NUCLEOTIDE SEQUENCE [LARGE SCALE GENOMIC DNA]</scope>
    <source>
        <strain evidence="2 3">CBS 109695</strain>
    </source>
</reference>
<gene>
    <name evidence="2" type="ORF">FIBSPDRAFT_899440</name>
</gene>
<proteinExistence type="predicted"/>
<dbReference type="AlphaFoldDB" id="A0A165ZPM3"/>
<accession>A0A165ZPM3</accession>
<name>A0A165ZPM3_9AGAM</name>
<feature type="compositionally biased region" description="Acidic residues" evidence="1">
    <location>
        <begin position="133"/>
        <end position="147"/>
    </location>
</feature>
<dbReference type="Proteomes" id="UP000076532">
    <property type="component" value="Unassembled WGS sequence"/>
</dbReference>
<protein>
    <submittedName>
        <fullName evidence="2">Uncharacterized protein</fullName>
    </submittedName>
</protein>
<organism evidence="2 3">
    <name type="scientific">Athelia psychrophila</name>
    <dbReference type="NCBI Taxonomy" id="1759441"/>
    <lineage>
        <taxon>Eukaryota</taxon>
        <taxon>Fungi</taxon>
        <taxon>Dikarya</taxon>
        <taxon>Basidiomycota</taxon>
        <taxon>Agaricomycotina</taxon>
        <taxon>Agaricomycetes</taxon>
        <taxon>Agaricomycetidae</taxon>
        <taxon>Atheliales</taxon>
        <taxon>Atheliaceae</taxon>
        <taxon>Athelia</taxon>
    </lineage>
</organism>
<evidence type="ECO:0000313" key="2">
    <source>
        <dbReference type="EMBL" id="KZP10793.1"/>
    </source>
</evidence>